<evidence type="ECO:0000256" key="2">
    <source>
        <dbReference type="ARBA" id="ARBA00004304"/>
    </source>
</evidence>
<evidence type="ECO:0000256" key="5">
    <source>
        <dbReference type="ARBA" id="ARBA00022692"/>
    </source>
</evidence>
<feature type="transmembrane region" description="Helical" evidence="9">
    <location>
        <begin position="31"/>
        <end position="52"/>
    </location>
</feature>
<keyword evidence="8 9" id="KW-0472">Membrane</keyword>
<dbReference type="GO" id="GO:0005743">
    <property type="term" value="C:mitochondrial inner membrane"/>
    <property type="evidence" value="ECO:0007669"/>
    <property type="project" value="UniProtKB-UniRule"/>
</dbReference>
<sequence>MLTQPSKYQTKTYTFTPALERARRPLRVRNAVTGISLLGFAAAVYSYSMFAIKQDDFSDVPMPPNLTADPSVDSKSNNNYS</sequence>
<evidence type="ECO:0000256" key="8">
    <source>
        <dbReference type="ARBA" id="ARBA00023136"/>
    </source>
</evidence>
<evidence type="ECO:0000256" key="10">
    <source>
        <dbReference type="SAM" id="MobiDB-lite"/>
    </source>
</evidence>
<comment type="similarity">
    <text evidence="3 9">Belongs to the COA3 family.</text>
</comment>
<protein>
    <recommendedName>
        <fullName evidence="9">Cytochrome c oxidase assembly factor 3</fullName>
    </recommendedName>
</protein>
<dbReference type="Pfam" id="PF09813">
    <property type="entry name" value="Coa3_cc"/>
    <property type="match status" value="1"/>
</dbReference>
<evidence type="ECO:0000259" key="11">
    <source>
        <dbReference type="Pfam" id="PF09813"/>
    </source>
</evidence>
<feature type="domain" description="Cytochrome c oxidase assembly factor 3 mitochondrial coiled-coil" evidence="11">
    <location>
        <begin position="18"/>
        <end position="59"/>
    </location>
</feature>
<dbReference type="GO" id="GO:0033617">
    <property type="term" value="P:mitochondrial respiratory chain complex IV assembly"/>
    <property type="evidence" value="ECO:0007669"/>
    <property type="project" value="UniProtKB-UniRule"/>
</dbReference>
<dbReference type="EMBL" id="CAJVPS010002739">
    <property type="protein sequence ID" value="CAG8575304.1"/>
    <property type="molecule type" value="Genomic_DNA"/>
</dbReference>
<keyword evidence="13" id="KW-1185">Reference proteome</keyword>
<evidence type="ECO:0000256" key="7">
    <source>
        <dbReference type="ARBA" id="ARBA00023128"/>
    </source>
</evidence>
<evidence type="ECO:0000256" key="1">
    <source>
        <dbReference type="ARBA" id="ARBA00003064"/>
    </source>
</evidence>
<comment type="caution">
    <text evidence="12">The sequence shown here is derived from an EMBL/GenBank/DDBJ whole genome shotgun (WGS) entry which is preliminary data.</text>
</comment>
<dbReference type="InterPro" id="IPR018628">
    <property type="entry name" value="Coa3_CC"/>
</dbReference>
<keyword evidence="7 9" id="KW-0496">Mitochondrion</keyword>
<comment type="function">
    <text evidence="1 9">Required for assembly of cytochrome c oxidase (complex IV).</text>
</comment>
<dbReference type="PANTHER" id="PTHR15642:SF3">
    <property type="entry name" value="CYTOCHROME C OXIDASE ASSEMBLY FACTOR 3 HOMOLOG, MITOCHONDRIAL"/>
    <property type="match status" value="1"/>
</dbReference>
<evidence type="ECO:0000313" key="13">
    <source>
        <dbReference type="Proteomes" id="UP000789508"/>
    </source>
</evidence>
<comment type="subcellular location">
    <subcellularLocation>
        <location evidence="2">Mitochondrion membrane</location>
        <topology evidence="2">Single-pass membrane protein</topology>
    </subcellularLocation>
</comment>
<evidence type="ECO:0000256" key="4">
    <source>
        <dbReference type="ARBA" id="ARBA00011351"/>
    </source>
</evidence>
<evidence type="ECO:0000256" key="6">
    <source>
        <dbReference type="ARBA" id="ARBA00022989"/>
    </source>
</evidence>
<dbReference type="OrthoDB" id="10018333at2759"/>
<dbReference type="PANTHER" id="PTHR15642">
    <property type="entry name" value="CYTOCHROME C OXIDASE ASSEMBLY FACTOR 3, MITOCHONDRIAL"/>
    <property type="match status" value="1"/>
</dbReference>
<organism evidence="12 13">
    <name type="scientific">Ambispora leptoticha</name>
    <dbReference type="NCBI Taxonomy" id="144679"/>
    <lineage>
        <taxon>Eukaryota</taxon>
        <taxon>Fungi</taxon>
        <taxon>Fungi incertae sedis</taxon>
        <taxon>Mucoromycota</taxon>
        <taxon>Glomeromycotina</taxon>
        <taxon>Glomeromycetes</taxon>
        <taxon>Archaeosporales</taxon>
        <taxon>Ambisporaceae</taxon>
        <taxon>Ambispora</taxon>
    </lineage>
</organism>
<dbReference type="InterPro" id="IPR041752">
    <property type="entry name" value="Coa3"/>
</dbReference>
<evidence type="ECO:0000256" key="9">
    <source>
        <dbReference type="RuleBase" id="RU367056"/>
    </source>
</evidence>
<accession>A0A9N9BRL3</accession>
<name>A0A9N9BRL3_9GLOM</name>
<dbReference type="AlphaFoldDB" id="A0A9N9BRL3"/>
<keyword evidence="9" id="KW-0999">Mitochondrion inner membrane</keyword>
<feature type="region of interest" description="Disordered" evidence="10">
    <location>
        <begin position="62"/>
        <end position="81"/>
    </location>
</feature>
<evidence type="ECO:0000313" key="12">
    <source>
        <dbReference type="EMBL" id="CAG8575304.1"/>
    </source>
</evidence>
<keyword evidence="5 9" id="KW-0812">Transmembrane</keyword>
<reference evidence="12" key="1">
    <citation type="submission" date="2021-06" db="EMBL/GenBank/DDBJ databases">
        <authorList>
            <person name="Kallberg Y."/>
            <person name="Tangrot J."/>
            <person name="Rosling A."/>
        </authorList>
    </citation>
    <scope>NUCLEOTIDE SEQUENCE</scope>
    <source>
        <strain evidence="12">FL130A</strain>
    </source>
</reference>
<comment type="subunit">
    <text evidence="4 9">Component of 250-400 kDa complexes called cytochrome oxidase assembly intermediates or COA complexes.</text>
</comment>
<dbReference type="Proteomes" id="UP000789508">
    <property type="component" value="Unassembled WGS sequence"/>
</dbReference>
<gene>
    <name evidence="12" type="ORF">ALEPTO_LOCUS7004</name>
</gene>
<evidence type="ECO:0000256" key="3">
    <source>
        <dbReference type="ARBA" id="ARBA00007035"/>
    </source>
</evidence>
<proteinExistence type="inferred from homology"/>
<keyword evidence="6 9" id="KW-1133">Transmembrane helix</keyword>